<dbReference type="HOGENOM" id="CLU_1786610_0_0_1"/>
<accession>M2R0P9</accession>
<dbReference type="EMBL" id="KB445811">
    <property type="protein sequence ID" value="EMD32411.1"/>
    <property type="molecule type" value="Genomic_DNA"/>
</dbReference>
<sequence length="145" mass="16503">MAREPRGPPTKRQHNPKHRHVNELHKQSSPPCRVRCACDDARCHRPADFAVHSGPPLAESRYISTLCRPPQGAYEQCFQGIFTTFGDRTRVTAHFEWLYRDKMGPLAGRRKMQASCPGPSARMQLQIHVQHGQNRPLAGRRNTSI</sequence>
<reference evidence="2 3" key="1">
    <citation type="journal article" date="2012" name="Proc. Natl. Acad. Sci. U.S.A.">
        <title>Comparative genomics of Ceriporiopsis subvermispora and Phanerochaete chrysosporium provide insight into selective ligninolysis.</title>
        <authorList>
            <person name="Fernandez-Fueyo E."/>
            <person name="Ruiz-Duenas F.J."/>
            <person name="Ferreira P."/>
            <person name="Floudas D."/>
            <person name="Hibbett D.S."/>
            <person name="Canessa P."/>
            <person name="Larrondo L.F."/>
            <person name="James T.Y."/>
            <person name="Seelenfreund D."/>
            <person name="Lobos S."/>
            <person name="Polanco R."/>
            <person name="Tello M."/>
            <person name="Honda Y."/>
            <person name="Watanabe T."/>
            <person name="Watanabe T."/>
            <person name="Ryu J.S."/>
            <person name="Kubicek C.P."/>
            <person name="Schmoll M."/>
            <person name="Gaskell J."/>
            <person name="Hammel K.E."/>
            <person name="St John F.J."/>
            <person name="Vanden Wymelenberg A."/>
            <person name="Sabat G."/>
            <person name="Splinter BonDurant S."/>
            <person name="Syed K."/>
            <person name="Yadav J.S."/>
            <person name="Doddapaneni H."/>
            <person name="Subramanian V."/>
            <person name="Lavin J.L."/>
            <person name="Oguiza J.A."/>
            <person name="Perez G."/>
            <person name="Pisabarro A.G."/>
            <person name="Ramirez L."/>
            <person name="Santoyo F."/>
            <person name="Master E."/>
            <person name="Coutinho P.M."/>
            <person name="Henrissat B."/>
            <person name="Lombard V."/>
            <person name="Magnuson J.K."/>
            <person name="Kuees U."/>
            <person name="Hori C."/>
            <person name="Igarashi K."/>
            <person name="Samejima M."/>
            <person name="Held B.W."/>
            <person name="Barry K.W."/>
            <person name="LaButti K.M."/>
            <person name="Lapidus A."/>
            <person name="Lindquist E.A."/>
            <person name="Lucas S.M."/>
            <person name="Riley R."/>
            <person name="Salamov A.A."/>
            <person name="Hoffmeister D."/>
            <person name="Schwenk D."/>
            <person name="Hadar Y."/>
            <person name="Yarden O."/>
            <person name="de Vries R.P."/>
            <person name="Wiebenga A."/>
            <person name="Stenlid J."/>
            <person name="Eastwood D."/>
            <person name="Grigoriev I.V."/>
            <person name="Berka R.M."/>
            <person name="Blanchette R.A."/>
            <person name="Kersten P."/>
            <person name="Martinez A.T."/>
            <person name="Vicuna R."/>
            <person name="Cullen D."/>
        </authorList>
    </citation>
    <scope>NUCLEOTIDE SEQUENCE [LARGE SCALE GENOMIC DNA]</scope>
    <source>
        <strain evidence="2 3">B</strain>
    </source>
</reference>
<dbReference type="Proteomes" id="UP000016930">
    <property type="component" value="Unassembled WGS sequence"/>
</dbReference>
<evidence type="ECO:0000313" key="2">
    <source>
        <dbReference type="EMBL" id="EMD32411.1"/>
    </source>
</evidence>
<proteinExistence type="predicted"/>
<dbReference type="AlphaFoldDB" id="M2R0P9"/>
<keyword evidence="3" id="KW-1185">Reference proteome</keyword>
<evidence type="ECO:0000256" key="1">
    <source>
        <dbReference type="SAM" id="MobiDB-lite"/>
    </source>
</evidence>
<evidence type="ECO:0000313" key="3">
    <source>
        <dbReference type="Proteomes" id="UP000016930"/>
    </source>
</evidence>
<gene>
    <name evidence="2" type="ORF">CERSUDRAFT_108833</name>
</gene>
<name>M2R0P9_CERS8</name>
<feature type="compositionally biased region" description="Basic residues" evidence="1">
    <location>
        <begin position="9"/>
        <end position="20"/>
    </location>
</feature>
<feature type="region of interest" description="Disordered" evidence="1">
    <location>
        <begin position="1"/>
        <end position="26"/>
    </location>
</feature>
<protein>
    <submittedName>
        <fullName evidence="2">Uncharacterized protein</fullName>
    </submittedName>
</protein>
<organism evidence="2 3">
    <name type="scientific">Ceriporiopsis subvermispora (strain B)</name>
    <name type="common">White-rot fungus</name>
    <name type="synonym">Gelatoporia subvermispora</name>
    <dbReference type="NCBI Taxonomy" id="914234"/>
    <lineage>
        <taxon>Eukaryota</taxon>
        <taxon>Fungi</taxon>
        <taxon>Dikarya</taxon>
        <taxon>Basidiomycota</taxon>
        <taxon>Agaricomycotina</taxon>
        <taxon>Agaricomycetes</taxon>
        <taxon>Polyporales</taxon>
        <taxon>Gelatoporiaceae</taxon>
        <taxon>Gelatoporia</taxon>
    </lineage>
</organism>